<evidence type="ECO:0000313" key="1">
    <source>
        <dbReference type="EMBL" id="ENO98595.1"/>
    </source>
</evidence>
<keyword evidence="2" id="KW-1185">Reference proteome</keyword>
<gene>
    <name evidence="1" type="ORF">C667_02783</name>
</gene>
<accession>N6Z3W6</accession>
<dbReference type="RefSeq" id="WP_004356596.1">
    <property type="nucleotide sequence ID" value="NZ_AMXF01000008.1"/>
</dbReference>
<organism evidence="1 2">
    <name type="scientific">Thauera phenylacetica B4P</name>
    <dbReference type="NCBI Taxonomy" id="1234382"/>
    <lineage>
        <taxon>Bacteria</taxon>
        <taxon>Pseudomonadati</taxon>
        <taxon>Pseudomonadota</taxon>
        <taxon>Betaproteobacteria</taxon>
        <taxon>Rhodocyclales</taxon>
        <taxon>Zoogloeaceae</taxon>
        <taxon>Thauera</taxon>
    </lineage>
</organism>
<sequence length="1152" mass="119914">MSISVNRILSNKDNRVSAATLTASAQRASDDVRLVAQSRQGGGRLVVSGSYTGAADTVVDVEVVSGLGGALMPSAPVIRGVGNGVLSIDALDVSAVPESLTFALLDAGTEPVPAALEFYGAALVARATGAAGNALSLSVTRNLTLTPMQYATLEPIAAGTDSLEGPQWDWGQPAATDAGIPDAALRVQFEGFPAVHRAWKTWEGGRFVYRLDPATAYEIPADVRLLQVAGDYALSLTDGVSTEVYAAVTIYDFLSQVEARSALARVRGLVARDTAPGGMAVTDIPLRTDAHALPATGGVVEVVEVAPTAPTENLTLTYAGQGAGLWSVRGGVSGELPAAVAGDLYTSGPVRFRIPLPTSNAEGARISSVVSLVAREEDEGLPGLCFKPLMLGAAAKDKSITYTYRKRPPADCVCDDLPALNLSGACLGLDVGGTGMALDAAYQTRLVQLYAWRAGFVETNTGIKQSTSEADRVFSDRTDIEIADQTVRALASCLSEIYEDAGALAQWDAYWAGLQTDLDRYELLGGAPISAPQYLPGLSIRTIQPSSSESSISLRYIRSSTKTGRLYRILGVPYAYDSSSPPESLGATEPNWVGSGPWVDSTTPSISYEAQPYYWKASQAVALGDKIDPGTGYFYVVKTAGATGTTEPTWPTEAGDITDGTAVWELAEGRTRIYAWTGDDSWPRLVGSLMDHVRALAGIVPKSNASSAASGGSCWRDVPDATHWWVDESGEYLPAFTNQPYVASVLGCDGTPASSQEFGFGIVTACEHRLKDGDKFTITIRGTGLAGYKQGDKIVIPVVAASNAPFVGGAPGDPTQTWTVRGTVSGALPDWSFSPAAPAQYVAGPVTASLAPGGIPFEPGDAIDVSIEGGSLRWRRDGGAWTVGDIFGVTHALGDGLNLAAVSGAAPSFVAGDSASYKAVATYGTSRMRQPRIGQGFAWSGDAVTIDVDLLAVHDVDAVLLGLHTLPAGCAVTISGGVAAVGEWTATPAWHASAVLAVLPAGTAARYLRVVVTGAGAGGSIGWLWAGVGWQPSVGASDLTMRRQYGLARGHGINPAALYRGRGTGGAWRWELDQGGALIGANVDALLALVDHSAEQGMEPVCIVPDVRVPARAAIAVVDADEIVLTEHMGWQAEGVAEPMVSVELPFRAVLA</sequence>
<proteinExistence type="predicted"/>
<protein>
    <submittedName>
        <fullName evidence="1">Uncharacterized protein</fullName>
    </submittedName>
</protein>
<name>N6Z3W6_9RHOO</name>
<dbReference type="EMBL" id="AMXF01000008">
    <property type="protein sequence ID" value="ENO98595.1"/>
    <property type="molecule type" value="Genomic_DNA"/>
</dbReference>
<dbReference type="Proteomes" id="UP000013047">
    <property type="component" value="Unassembled WGS sequence"/>
</dbReference>
<evidence type="ECO:0000313" key="2">
    <source>
        <dbReference type="Proteomes" id="UP000013047"/>
    </source>
</evidence>
<reference evidence="1 2" key="1">
    <citation type="submission" date="2012-09" db="EMBL/GenBank/DDBJ databases">
        <title>Draft Genome Sequences of 6 Strains from Genus Thauera.</title>
        <authorList>
            <person name="Liu B."/>
            <person name="Shapleigh J.P."/>
            <person name="Frostegard A.H."/>
        </authorList>
    </citation>
    <scope>NUCLEOTIDE SEQUENCE [LARGE SCALE GENOMIC DNA]</scope>
    <source>
        <strain evidence="1 2">B4P</strain>
    </source>
</reference>
<comment type="caution">
    <text evidence="1">The sequence shown here is derived from an EMBL/GenBank/DDBJ whole genome shotgun (WGS) entry which is preliminary data.</text>
</comment>
<dbReference type="AlphaFoldDB" id="N6Z3W6"/>
<dbReference type="OrthoDB" id="8821269at2"/>